<reference evidence="2 4" key="1">
    <citation type="submission" date="2020-01" db="EMBL/GenBank/DDBJ databases">
        <authorList>
            <consortium name="DOE Joint Genome Institute"/>
            <person name="Haridas S."/>
            <person name="Albert R."/>
            <person name="Binder M."/>
            <person name="Bloem J."/>
            <person name="Labutti K."/>
            <person name="Salamov A."/>
            <person name="Andreopoulos B."/>
            <person name="Baker S.E."/>
            <person name="Barry K."/>
            <person name="Bills G."/>
            <person name="Bluhm B.H."/>
            <person name="Cannon C."/>
            <person name="Castanera R."/>
            <person name="Culley D.E."/>
            <person name="Daum C."/>
            <person name="Ezra D."/>
            <person name="Gonzalez J.B."/>
            <person name="Henrissat B."/>
            <person name="Kuo A."/>
            <person name="Liang C."/>
            <person name="Lipzen A."/>
            <person name="Lutzoni F."/>
            <person name="Magnuson J."/>
            <person name="Mondo S."/>
            <person name="Nolan M."/>
            <person name="Ohm R."/>
            <person name="Pangilinan J."/>
            <person name="Park H.-J."/>
            <person name="Ramirez L."/>
            <person name="Alfaro M."/>
            <person name="Sun H."/>
            <person name="Tritt A."/>
            <person name="Yoshinaga Y."/>
            <person name="Zwiers L.-H."/>
            <person name="Turgeon B.G."/>
            <person name="Goodwin S.B."/>
            <person name="Spatafora J.W."/>
            <person name="Crous P.W."/>
            <person name="Grigoriev I.V."/>
        </authorList>
    </citation>
    <scope>NUCLEOTIDE SEQUENCE</scope>
    <source>
        <strain evidence="2 4">CBS 781.70</strain>
    </source>
</reference>
<feature type="compositionally biased region" description="Polar residues" evidence="1">
    <location>
        <begin position="201"/>
        <end position="210"/>
    </location>
</feature>
<feature type="region of interest" description="Disordered" evidence="1">
    <location>
        <begin position="110"/>
        <end position="210"/>
    </location>
</feature>
<feature type="compositionally biased region" description="Low complexity" evidence="1">
    <location>
        <begin position="140"/>
        <end position="163"/>
    </location>
</feature>
<evidence type="ECO:0000256" key="1">
    <source>
        <dbReference type="SAM" id="MobiDB-lite"/>
    </source>
</evidence>
<name>A0A6G1FYT0_9PEZI</name>
<accession>A0A6G1FYT0</accession>
<keyword evidence="3" id="KW-1185">Reference proteome</keyword>
<evidence type="ECO:0000313" key="3">
    <source>
        <dbReference type="Proteomes" id="UP000504638"/>
    </source>
</evidence>
<proteinExistence type="predicted"/>
<dbReference type="GeneID" id="54422729"/>
<dbReference type="RefSeq" id="XP_033532492.1">
    <property type="nucleotide sequence ID" value="XM_033682159.1"/>
</dbReference>
<evidence type="ECO:0000313" key="4">
    <source>
        <dbReference type="RefSeq" id="XP_033532492.1"/>
    </source>
</evidence>
<reference evidence="4" key="2">
    <citation type="submission" date="2020-04" db="EMBL/GenBank/DDBJ databases">
        <authorList>
            <consortium name="NCBI Genome Project"/>
        </authorList>
    </citation>
    <scope>NUCLEOTIDE SEQUENCE</scope>
    <source>
        <strain evidence="4">CBS 781.70</strain>
    </source>
</reference>
<reference evidence="4" key="3">
    <citation type="submission" date="2025-04" db="UniProtKB">
        <authorList>
            <consortium name="RefSeq"/>
        </authorList>
    </citation>
    <scope>IDENTIFICATION</scope>
    <source>
        <strain evidence="4">CBS 781.70</strain>
    </source>
</reference>
<protein>
    <submittedName>
        <fullName evidence="2 4">Uncharacterized protein</fullName>
    </submittedName>
</protein>
<dbReference type="AlphaFoldDB" id="A0A6G1FYT0"/>
<sequence>MASLSLYHSLPIFLEFENISVYFIRYWLPPWSRCQNEVNHSNAHWHGAELILRKINDGAPLPNADLILRLRQAALVGLCGIHLNSRNLREVAAQWKQKIQRDVSEIIAENAGSSGNTRTTRCDGVTGDGVVDQSQHGDNYSPTQPTHTTSTTSSRPSSSYQSSIAGSPSFSNQPQPDNHPAATSPSSSEQIFARSLPSTPPSTNLERTIR</sequence>
<dbReference type="Proteomes" id="UP000504638">
    <property type="component" value="Unplaced"/>
</dbReference>
<gene>
    <name evidence="2 4" type="ORF">P152DRAFT_490721</name>
</gene>
<organism evidence="2">
    <name type="scientific">Eremomyces bilateralis CBS 781.70</name>
    <dbReference type="NCBI Taxonomy" id="1392243"/>
    <lineage>
        <taxon>Eukaryota</taxon>
        <taxon>Fungi</taxon>
        <taxon>Dikarya</taxon>
        <taxon>Ascomycota</taxon>
        <taxon>Pezizomycotina</taxon>
        <taxon>Dothideomycetes</taxon>
        <taxon>Dothideomycetes incertae sedis</taxon>
        <taxon>Eremomycetales</taxon>
        <taxon>Eremomycetaceae</taxon>
        <taxon>Eremomyces</taxon>
    </lineage>
</organism>
<evidence type="ECO:0000313" key="2">
    <source>
        <dbReference type="EMBL" id="KAF1810861.1"/>
    </source>
</evidence>
<dbReference type="EMBL" id="ML975164">
    <property type="protein sequence ID" value="KAF1810861.1"/>
    <property type="molecule type" value="Genomic_DNA"/>
</dbReference>
<feature type="compositionally biased region" description="Polar residues" evidence="1">
    <location>
        <begin position="164"/>
        <end position="190"/>
    </location>
</feature>